<dbReference type="EMBL" id="NKQK01000021">
    <property type="protein sequence ID" value="PSR99744.1"/>
    <property type="molecule type" value="Genomic_DNA"/>
</dbReference>
<dbReference type="GO" id="GO:0004852">
    <property type="term" value="F:uroporphyrinogen-III synthase activity"/>
    <property type="evidence" value="ECO:0007669"/>
    <property type="project" value="UniProtKB-UniRule"/>
</dbReference>
<dbReference type="SUPFAM" id="SSF69618">
    <property type="entry name" value="HemD-like"/>
    <property type="match status" value="1"/>
</dbReference>
<feature type="region of interest" description="Disordered" evidence="8">
    <location>
        <begin position="1"/>
        <end position="22"/>
    </location>
</feature>
<dbReference type="GO" id="GO:0006780">
    <property type="term" value="P:uroporphyrinogen III biosynthetic process"/>
    <property type="evidence" value="ECO:0007669"/>
    <property type="project" value="UniProtKB-UniRule"/>
</dbReference>
<protein>
    <recommendedName>
        <fullName evidence="3 7">Uroporphyrinogen-III synthase</fullName>
        <ecNumber evidence="3 7">4.2.1.75</ecNumber>
    </recommendedName>
</protein>
<evidence type="ECO:0000313" key="11">
    <source>
        <dbReference type="Proteomes" id="UP000241394"/>
    </source>
</evidence>
<dbReference type="OMA" id="WVESIME"/>
<evidence type="ECO:0000259" key="9">
    <source>
        <dbReference type="Pfam" id="PF02602"/>
    </source>
</evidence>
<comment type="caution">
    <text evidence="10">The sequence shown here is derived from an EMBL/GenBank/DDBJ whole genome shotgun (WGS) entry which is preliminary data.</text>
</comment>
<evidence type="ECO:0000313" key="10">
    <source>
        <dbReference type="EMBL" id="PSR99744.1"/>
    </source>
</evidence>
<dbReference type="CDD" id="cd06578">
    <property type="entry name" value="HemD"/>
    <property type="match status" value="1"/>
</dbReference>
<comment type="similarity">
    <text evidence="2 7">Belongs to the uroporphyrinogen-III synthase family.</text>
</comment>
<reference evidence="11" key="2">
    <citation type="journal article" date="2018" name="BMC Genomics">
        <title>A manually annotated Actinidia chinensis var. chinensis (kiwifruit) genome highlights the challenges associated with draft genomes and gene prediction in plants.</title>
        <authorList>
            <person name="Pilkington S.M."/>
            <person name="Crowhurst R."/>
            <person name="Hilario E."/>
            <person name="Nardozza S."/>
            <person name="Fraser L."/>
            <person name="Peng Y."/>
            <person name="Gunaseelan K."/>
            <person name="Simpson R."/>
            <person name="Tahir J."/>
            <person name="Deroles S.C."/>
            <person name="Templeton K."/>
            <person name="Luo Z."/>
            <person name="Davy M."/>
            <person name="Cheng C."/>
            <person name="McNeilage M."/>
            <person name="Scaglione D."/>
            <person name="Liu Y."/>
            <person name="Zhang Q."/>
            <person name="Datson P."/>
            <person name="De Silva N."/>
            <person name="Gardiner S.E."/>
            <person name="Bassett H."/>
            <person name="Chagne D."/>
            <person name="McCallum J."/>
            <person name="Dzierzon H."/>
            <person name="Deng C."/>
            <person name="Wang Y.Y."/>
            <person name="Barron L."/>
            <person name="Manako K."/>
            <person name="Bowen J."/>
            <person name="Foster T.M."/>
            <person name="Erridge Z.A."/>
            <person name="Tiffin H."/>
            <person name="Waite C.N."/>
            <person name="Davies K.M."/>
            <person name="Grierson E.P."/>
            <person name="Laing W.A."/>
            <person name="Kirk R."/>
            <person name="Chen X."/>
            <person name="Wood M."/>
            <person name="Montefiori M."/>
            <person name="Brummell D.A."/>
            <person name="Schwinn K.E."/>
            <person name="Catanach A."/>
            <person name="Fullerton C."/>
            <person name="Li D."/>
            <person name="Meiyalaghan S."/>
            <person name="Nieuwenhuizen N."/>
            <person name="Read N."/>
            <person name="Prakash R."/>
            <person name="Hunter D."/>
            <person name="Zhang H."/>
            <person name="McKenzie M."/>
            <person name="Knabel M."/>
            <person name="Harris A."/>
            <person name="Allan A.C."/>
            <person name="Gleave A."/>
            <person name="Chen A."/>
            <person name="Janssen B.J."/>
            <person name="Plunkett B."/>
            <person name="Ampomah-Dwamena C."/>
            <person name="Voogd C."/>
            <person name="Leif D."/>
            <person name="Lafferty D."/>
            <person name="Souleyre E.J.F."/>
            <person name="Varkonyi-Gasic E."/>
            <person name="Gambi F."/>
            <person name="Hanley J."/>
            <person name="Yao J.L."/>
            <person name="Cheung J."/>
            <person name="David K.M."/>
            <person name="Warren B."/>
            <person name="Marsh K."/>
            <person name="Snowden K.C."/>
            <person name="Lin-Wang K."/>
            <person name="Brian L."/>
            <person name="Martinez-Sanchez M."/>
            <person name="Wang M."/>
            <person name="Ileperuma N."/>
            <person name="Macnee N."/>
            <person name="Campin R."/>
            <person name="McAtee P."/>
            <person name="Drummond R.S.M."/>
            <person name="Espley R.V."/>
            <person name="Ireland H.S."/>
            <person name="Wu R."/>
            <person name="Atkinson R.G."/>
            <person name="Karunairetnam S."/>
            <person name="Bulley S."/>
            <person name="Chunkath S."/>
            <person name="Hanley Z."/>
            <person name="Storey R."/>
            <person name="Thrimawithana A.H."/>
            <person name="Thomson S."/>
            <person name="David C."/>
            <person name="Testolin R."/>
            <person name="Huang H."/>
            <person name="Hellens R.P."/>
            <person name="Schaffer R.J."/>
        </authorList>
    </citation>
    <scope>NUCLEOTIDE SEQUENCE [LARGE SCALE GENOMIC DNA]</scope>
    <source>
        <strain evidence="11">cv. Red5</strain>
    </source>
</reference>
<dbReference type="InterPro" id="IPR039793">
    <property type="entry name" value="UROS/Hem4"/>
</dbReference>
<keyword evidence="4 7" id="KW-0456">Lyase</keyword>
<evidence type="ECO:0000256" key="8">
    <source>
        <dbReference type="SAM" id="MobiDB-lite"/>
    </source>
</evidence>
<dbReference type="FunFam" id="3.40.50.10090:FF:000009">
    <property type="entry name" value="Uroporphyrinogen-III synthase, chloroplastic"/>
    <property type="match status" value="1"/>
</dbReference>
<reference evidence="10 11" key="1">
    <citation type="submission" date="2017-07" db="EMBL/GenBank/DDBJ databases">
        <title>An improved, manually edited Actinidia chinensis var. chinensis (kiwifruit) genome highlights the challenges associated with draft genomes and gene prediction in plants.</title>
        <authorList>
            <person name="Pilkington S."/>
            <person name="Crowhurst R."/>
            <person name="Hilario E."/>
            <person name="Nardozza S."/>
            <person name="Fraser L."/>
            <person name="Peng Y."/>
            <person name="Gunaseelan K."/>
            <person name="Simpson R."/>
            <person name="Tahir J."/>
            <person name="Deroles S."/>
            <person name="Templeton K."/>
            <person name="Luo Z."/>
            <person name="Davy M."/>
            <person name="Cheng C."/>
            <person name="Mcneilage M."/>
            <person name="Scaglione D."/>
            <person name="Liu Y."/>
            <person name="Zhang Q."/>
            <person name="Datson P."/>
            <person name="De Silva N."/>
            <person name="Gardiner S."/>
            <person name="Bassett H."/>
            <person name="Chagne D."/>
            <person name="Mccallum J."/>
            <person name="Dzierzon H."/>
            <person name="Deng C."/>
            <person name="Wang Y.-Y."/>
            <person name="Barron N."/>
            <person name="Manako K."/>
            <person name="Bowen J."/>
            <person name="Foster T."/>
            <person name="Erridge Z."/>
            <person name="Tiffin H."/>
            <person name="Waite C."/>
            <person name="Davies K."/>
            <person name="Grierson E."/>
            <person name="Laing W."/>
            <person name="Kirk R."/>
            <person name="Chen X."/>
            <person name="Wood M."/>
            <person name="Montefiori M."/>
            <person name="Brummell D."/>
            <person name="Schwinn K."/>
            <person name="Catanach A."/>
            <person name="Fullerton C."/>
            <person name="Li D."/>
            <person name="Meiyalaghan S."/>
            <person name="Nieuwenhuizen N."/>
            <person name="Read N."/>
            <person name="Prakash R."/>
            <person name="Hunter D."/>
            <person name="Zhang H."/>
            <person name="Mckenzie M."/>
            <person name="Knabel M."/>
            <person name="Harris A."/>
            <person name="Allan A."/>
            <person name="Chen A."/>
            <person name="Janssen B."/>
            <person name="Plunkett B."/>
            <person name="Dwamena C."/>
            <person name="Voogd C."/>
            <person name="Leif D."/>
            <person name="Lafferty D."/>
            <person name="Souleyre E."/>
            <person name="Varkonyi-Gasic E."/>
            <person name="Gambi F."/>
            <person name="Hanley J."/>
            <person name="Yao J.-L."/>
            <person name="Cheung J."/>
            <person name="David K."/>
            <person name="Warren B."/>
            <person name="Marsh K."/>
            <person name="Snowden K."/>
            <person name="Lin-Wang K."/>
            <person name="Brian L."/>
            <person name="Martinez-Sanchez M."/>
            <person name="Wang M."/>
            <person name="Ileperuma N."/>
            <person name="Macnee N."/>
            <person name="Campin R."/>
            <person name="Mcatee P."/>
            <person name="Drummond R."/>
            <person name="Espley R."/>
            <person name="Ireland H."/>
            <person name="Wu R."/>
            <person name="Atkinson R."/>
            <person name="Karunairetnam S."/>
            <person name="Bulley S."/>
            <person name="Chunkath S."/>
            <person name="Hanley Z."/>
            <person name="Storey R."/>
            <person name="Thrimawithana A."/>
            <person name="Thomson S."/>
            <person name="David C."/>
            <person name="Testolin R."/>
        </authorList>
    </citation>
    <scope>NUCLEOTIDE SEQUENCE [LARGE SCALE GENOMIC DNA]</scope>
    <source>
        <strain evidence="11">cv. Red5</strain>
        <tissue evidence="10">Young leaf</tissue>
    </source>
</reference>
<dbReference type="EC" id="4.2.1.75" evidence="3 7"/>
<dbReference type="InParanoid" id="A0A2R6Q039"/>
<dbReference type="Proteomes" id="UP000241394">
    <property type="component" value="Chromosome LG21"/>
</dbReference>
<dbReference type="OrthoDB" id="443551at2759"/>
<dbReference type="InterPro" id="IPR003754">
    <property type="entry name" value="4pyrrol_synth_uPrphyn_synth"/>
</dbReference>
<organism evidence="10 11">
    <name type="scientific">Actinidia chinensis var. chinensis</name>
    <name type="common">Chinese soft-hair kiwi</name>
    <dbReference type="NCBI Taxonomy" id="1590841"/>
    <lineage>
        <taxon>Eukaryota</taxon>
        <taxon>Viridiplantae</taxon>
        <taxon>Streptophyta</taxon>
        <taxon>Embryophyta</taxon>
        <taxon>Tracheophyta</taxon>
        <taxon>Spermatophyta</taxon>
        <taxon>Magnoliopsida</taxon>
        <taxon>eudicotyledons</taxon>
        <taxon>Gunneridae</taxon>
        <taxon>Pentapetalae</taxon>
        <taxon>asterids</taxon>
        <taxon>Ericales</taxon>
        <taxon>Actinidiaceae</taxon>
        <taxon>Actinidia</taxon>
    </lineage>
</organism>
<dbReference type="PANTHER" id="PTHR38042:SF1">
    <property type="entry name" value="UROPORPHYRINOGEN-III SYNTHASE, CHLOROPLASTIC"/>
    <property type="match status" value="1"/>
</dbReference>
<dbReference type="PANTHER" id="PTHR38042">
    <property type="entry name" value="UROPORPHYRINOGEN-III SYNTHASE, CHLOROPLASTIC"/>
    <property type="match status" value="1"/>
</dbReference>
<evidence type="ECO:0000256" key="2">
    <source>
        <dbReference type="ARBA" id="ARBA00008133"/>
    </source>
</evidence>
<dbReference type="FunCoup" id="A0A2R6Q039">
    <property type="interactions" value="1460"/>
</dbReference>
<comment type="catalytic activity">
    <reaction evidence="6 7">
        <text>hydroxymethylbilane = uroporphyrinogen III + H2O</text>
        <dbReference type="Rhea" id="RHEA:18965"/>
        <dbReference type="ChEBI" id="CHEBI:15377"/>
        <dbReference type="ChEBI" id="CHEBI:57308"/>
        <dbReference type="ChEBI" id="CHEBI:57845"/>
        <dbReference type="EC" id="4.2.1.75"/>
    </reaction>
</comment>
<dbReference type="AlphaFoldDB" id="A0A2R6Q039"/>
<gene>
    <name evidence="10" type="ORF">CEY00_Acc23715</name>
</gene>
<evidence type="ECO:0000256" key="4">
    <source>
        <dbReference type="ARBA" id="ARBA00023239"/>
    </source>
</evidence>
<evidence type="ECO:0000256" key="3">
    <source>
        <dbReference type="ARBA" id="ARBA00013109"/>
    </source>
</evidence>
<name>A0A2R6Q039_ACTCC</name>
<dbReference type="Gene3D" id="3.40.50.10090">
    <property type="match status" value="2"/>
</dbReference>
<dbReference type="STRING" id="1590841.A0A2R6Q039"/>
<feature type="domain" description="Tetrapyrrole biosynthesis uroporphyrinogen III synthase" evidence="9">
    <location>
        <begin position="65"/>
        <end position="287"/>
    </location>
</feature>
<dbReference type="Pfam" id="PF02602">
    <property type="entry name" value="HEM4"/>
    <property type="match status" value="1"/>
</dbReference>
<evidence type="ECO:0000256" key="6">
    <source>
        <dbReference type="ARBA" id="ARBA00048617"/>
    </source>
</evidence>
<dbReference type="GO" id="GO:0009507">
    <property type="term" value="C:chloroplast"/>
    <property type="evidence" value="ECO:0007669"/>
    <property type="project" value="TreeGrafter"/>
</dbReference>
<proteinExistence type="inferred from homology"/>
<evidence type="ECO:0000256" key="7">
    <source>
        <dbReference type="RuleBase" id="RU366031"/>
    </source>
</evidence>
<keyword evidence="5 7" id="KW-0627">Porphyrin biosynthesis</keyword>
<dbReference type="GO" id="GO:0006782">
    <property type="term" value="P:protoporphyrinogen IX biosynthetic process"/>
    <property type="evidence" value="ECO:0007669"/>
    <property type="project" value="UniProtKB-UniRule"/>
</dbReference>
<accession>A0A2R6Q039</accession>
<evidence type="ECO:0000256" key="1">
    <source>
        <dbReference type="ARBA" id="ARBA00004772"/>
    </source>
</evidence>
<dbReference type="Gramene" id="PSR99744">
    <property type="protein sequence ID" value="PSR99744"/>
    <property type="gene ID" value="CEY00_Acc23715"/>
</dbReference>
<sequence>MAQFSISSLSPPPPPSSSWSSSPLQLQRRVFFRSFTAKASSPSLACSRSDPKVVVTRERGKNGKLINALAKHGINCLELPLIEHTHLPDLDRLPSVLSNNAFDWIIITSPEAGLVFLDAWKAAGTPKVKVGVVGTGTATIFEEVAQSPKCSIDVAFAPSKAIGKVLAAELPKHGSGKCTVLYPASAKASNEIEEGLANRGFEVTRLNTYTTVPVHHVDQLILKQALFAPVVTVASPSAIRAWVNLISESEHWDNSVACIGETTALAAKSLGLRNVYHPTNPGLEGWLDSILEALSVHDQFQKVQ</sequence>
<dbReference type="UniPathway" id="UPA00251">
    <property type="reaction ID" value="UER00320"/>
</dbReference>
<comment type="function">
    <text evidence="7">Catalyzes cyclization of the linear tetrapyrrole, hydroxymethylbilane, to the macrocyclic uroporphyrinogen III.</text>
</comment>
<comment type="pathway">
    <text evidence="1 7">Porphyrin-containing compound metabolism; protoporphyrin-IX biosynthesis; coproporphyrinogen-III from 5-aminolevulinate: step 3/4.</text>
</comment>
<dbReference type="InterPro" id="IPR036108">
    <property type="entry name" value="4pyrrol_syn_uPrphyn_synt_sf"/>
</dbReference>
<evidence type="ECO:0000256" key="5">
    <source>
        <dbReference type="ARBA" id="ARBA00023244"/>
    </source>
</evidence>
<keyword evidence="11" id="KW-1185">Reference proteome</keyword>